<evidence type="ECO:0000313" key="3">
    <source>
        <dbReference type="Proteomes" id="UP001358417"/>
    </source>
</evidence>
<organism evidence="2 3">
    <name type="scientific">Exophiala bonariae</name>
    <dbReference type="NCBI Taxonomy" id="1690606"/>
    <lineage>
        <taxon>Eukaryota</taxon>
        <taxon>Fungi</taxon>
        <taxon>Dikarya</taxon>
        <taxon>Ascomycota</taxon>
        <taxon>Pezizomycotina</taxon>
        <taxon>Eurotiomycetes</taxon>
        <taxon>Chaetothyriomycetidae</taxon>
        <taxon>Chaetothyriales</taxon>
        <taxon>Herpotrichiellaceae</taxon>
        <taxon>Exophiala</taxon>
    </lineage>
</organism>
<dbReference type="PANTHER" id="PTHR38791">
    <property type="entry name" value="ZN(II)2CYS6 TRANSCRIPTION FACTOR (EUROFUNG)-RELATED-RELATED"/>
    <property type="match status" value="1"/>
</dbReference>
<accession>A0AAV9ND08</accession>
<feature type="region of interest" description="Disordered" evidence="1">
    <location>
        <begin position="1"/>
        <end position="79"/>
    </location>
</feature>
<proteinExistence type="predicted"/>
<feature type="compositionally biased region" description="Polar residues" evidence="1">
    <location>
        <begin position="19"/>
        <end position="29"/>
    </location>
</feature>
<dbReference type="RefSeq" id="XP_064707058.1">
    <property type="nucleotide sequence ID" value="XM_064845513.1"/>
</dbReference>
<feature type="compositionally biased region" description="Polar residues" evidence="1">
    <location>
        <begin position="41"/>
        <end position="53"/>
    </location>
</feature>
<dbReference type="Proteomes" id="UP001358417">
    <property type="component" value="Unassembled WGS sequence"/>
</dbReference>
<comment type="caution">
    <text evidence="2">The sequence shown here is derived from an EMBL/GenBank/DDBJ whole genome shotgun (WGS) entry which is preliminary data.</text>
</comment>
<dbReference type="InterPro" id="IPR053175">
    <property type="entry name" value="DHMBA_Reg_Transcription_Factor"/>
</dbReference>
<evidence type="ECO:0000313" key="2">
    <source>
        <dbReference type="EMBL" id="KAK5053933.1"/>
    </source>
</evidence>
<name>A0AAV9ND08_9EURO</name>
<dbReference type="GeneID" id="89970111"/>
<dbReference type="AlphaFoldDB" id="A0AAV9ND08"/>
<reference evidence="2 3" key="1">
    <citation type="submission" date="2023-08" db="EMBL/GenBank/DDBJ databases">
        <title>Black Yeasts Isolated from many extreme environments.</title>
        <authorList>
            <person name="Coleine C."/>
            <person name="Stajich J.E."/>
            <person name="Selbmann L."/>
        </authorList>
    </citation>
    <scope>NUCLEOTIDE SEQUENCE [LARGE SCALE GENOMIC DNA]</scope>
    <source>
        <strain evidence="2 3">CCFEE 5792</strain>
    </source>
</reference>
<gene>
    <name evidence="2" type="ORF">LTR84_001895</name>
</gene>
<evidence type="ECO:0000256" key="1">
    <source>
        <dbReference type="SAM" id="MobiDB-lite"/>
    </source>
</evidence>
<sequence>MPSKEGKGYRDESLVFRVESQSTFVQNASQDRRRKRPDDVSGSTGSRSKSPASVHSDAERTKTSRASPDSVDERQGELLPFEGATTAIDEYEAARYLGSFTQTPSIGLADDTNSRLLSLFMSRVCARVNNQAAVGFLSFLPPMVTKAASSDEESGLVSTCHAISYAFIANDYRTPAARSRRSLAYGKALKITNTALDDSIARVKDETLVSIWLLSMYELIAGLEVTVHRNGPVLWNTHLRGLVTLLKIRGTKCLRTPAERSVFWLLYNSVQIRSFVLGVECPPESLDWFLELAKDLRYSEVYSYHVTRFGYDATALCAKIRKMVTGSAPNASNSPLELLNSAEHLTDTTADLLISRISTFAFPKLGYPGMSKDFGTISFRTFYCAFRMKLHVAICELLATEHIHEISSEIIQAKYQAHVAAVQTLADEILAVRFVLLSEDVTGQPPSRSNLSPASGTERITFWTDGLRVLWPFRQVVWNKVARPDQKELALETLQHLHDALGFPHAPDRPSWAQ</sequence>
<protein>
    <recommendedName>
        <fullName evidence="4">Transcription factor domain-containing protein</fullName>
    </recommendedName>
</protein>
<keyword evidence="3" id="KW-1185">Reference proteome</keyword>
<feature type="compositionally biased region" description="Basic and acidic residues" evidence="1">
    <location>
        <begin position="1"/>
        <end position="14"/>
    </location>
</feature>
<dbReference type="EMBL" id="JAVRRD010000011">
    <property type="protein sequence ID" value="KAK5053933.1"/>
    <property type="molecule type" value="Genomic_DNA"/>
</dbReference>
<evidence type="ECO:0008006" key="4">
    <source>
        <dbReference type="Google" id="ProtNLM"/>
    </source>
</evidence>